<accession>A0A6G0Y9G6</accession>
<evidence type="ECO:0000313" key="3">
    <source>
        <dbReference type="Proteomes" id="UP000478052"/>
    </source>
</evidence>
<feature type="transmembrane region" description="Helical" evidence="1">
    <location>
        <begin position="20"/>
        <end position="40"/>
    </location>
</feature>
<keyword evidence="3" id="KW-1185">Reference proteome</keyword>
<sequence>KSGNTDAARSYAPPVRTRRSFAFFFLTTLPCTLNMSHNIVGRILKSRQEIKNTSLKIGNSNCQSKKVNKEEDEDVLK</sequence>
<comment type="caution">
    <text evidence="2">The sequence shown here is derived from an EMBL/GenBank/DDBJ whole genome shotgun (WGS) entry which is preliminary data.</text>
</comment>
<keyword evidence="1" id="KW-0812">Transmembrane</keyword>
<dbReference type="EMBL" id="VUJU01005265">
    <property type="protein sequence ID" value="KAF0751765.1"/>
    <property type="molecule type" value="Genomic_DNA"/>
</dbReference>
<keyword evidence="1" id="KW-0472">Membrane</keyword>
<gene>
    <name evidence="2" type="ORF">FWK35_00017929</name>
</gene>
<organism evidence="2 3">
    <name type="scientific">Aphis craccivora</name>
    <name type="common">Cowpea aphid</name>
    <dbReference type="NCBI Taxonomy" id="307492"/>
    <lineage>
        <taxon>Eukaryota</taxon>
        <taxon>Metazoa</taxon>
        <taxon>Ecdysozoa</taxon>
        <taxon>Arthropoda</taxon>
        <taxon>Hexapoda</taxon>
        <taxon>Insecta</taxon>
        <taxon>Pterygota</taxon>
        <taxon>Neoptera</taxon>
        <taxon>Paraneoptera</taxon>
        <taxon>Hemiptera</taxon>
        <taxon>Sternorrhyncha</taxon>
        <taxon>Aphidomorpha</taxon>
        <taxon>Aphidoidea</taxon>
        <taxon>Aphididae</taxon>
        <taxon>Aphidini</taxon>
        <taxon>Aphis</taxon>
        <taxon>Aphis</taxon>
    </lineage>
</organism>
<reference evidence="2 3" key="1">
    <citation type="submission" date="2019-08" db="EMBL/GenBank/DDBJ databases">
        <title>Whole genome of Aphis craccivora.</title>
        <authorList>
            <person name="Voronova N.V."/>
            <person name="Shulinski R.S."/>
            <person name="Bandarenka Y.V."/>
            <person name="Zhorov D.G."/>
            <person name="Warner D."/>
        </authorList>
    </citation>
    <scope>NUCLEOTIDE SEQUENCE [LARGE SCALE GENOMIC DNA]</scope>
    <source>
        <strain evidence="2">180601</strain>
        <tissue evidence="2">Whole Body</tissue>
    </source>
</reference>
<feature type="non-terminal residue" evidence="2">
    <location>
        <position position="1"/>
    </location>
</feature>
<dbReference type="AlphaFoldDB" id="A0A6G0Y9G6"/>
<proteinExistence type="predicted"/>
<name>A0A6G0Y9G6_APHCR</name>
<keyword evidence="1" id="KW-1133">Transmembrane helix</keyword>
<protein>
    <submittedName>
        <fullName evidence="2">Tigger transposable element-derived protein 6-like</fullName>
    </submittedName>
</protein>
<evidence type="ECO:0000256" key="1">
    <source>
        <dbReference type="SAM" id="Phobius"/>
    </source>
</evidence>
<dbReference type="Proteomes" id="UP000478052">
    <property type="component" value="Unassembled WGS sequence"/>
</dbReference>
<evidence type="ECO:0000313" key="2">
    <source>
        <dbReference type="EMBL" id="KAF0751765.1"/>
    </source>
</evidence>